<dbReference type="Gene3D" id="1.20.1460.20">
    <property type="match status" value="1"/>
</dbReference>
<dbReference type="EMBL" id="LNQE01001553">
    <property type="protein sequence ID" value="KUG15506.1"/>
    <property type="molecule type" value="Genomic_DNA"/>
</dbReference>
<keyword evidence="3" id="KW-0813">Transport</keyword>
<keyword evidence="4 8" id="KW-0812">Transmembrane</keyword>
<dbReference type="GO" id="GO:0016787">
    <property type="term" value="F:hydrolase activity"/>
    <property type="evidence" value="ECO:0007669"/>
    <property type="project" value="UniProtKB-KW"/>
</dbReference>
<gene>
    <name evidence="9" type="ORF">ASZ90_014862</name>
</gene>
<dbReference type="GO" id="GO:0033179">
    <property type="term" value="C:proton-transporting V-type ATPase, V0 domain"/>
    <property type="evidence" value="ECO:0007669"/>
    <property type="project" value="InterPro"/>
</dbReference>
<evidence type="ECO:0000256" key="2">
    <source>
        <dbReference type="ARBA" id="ARBA00009904"/>
    </source>
</evidence>
<evidence type="ECO:0000313" key="9">
    <source>
        <dbReference type="EMBL" id="KUG15506.1"/>
    </source>
</evidence>
<dbReference type="PANTHER" id="PTHR11629:SF63">
    <property type="entry name" value="V-TYPE PROTON ATPASE SUBUNIT A"/>
    <property type="match status" value="1"/>
</dbReference>
<feature type="transmembrane region" description="Helical" evidence="8">
    <location>
        <begin position="505"/>
        <end position="523"/>
    </location>
</feature>
<dbReference type="AlphaFoldDB" id="A0A0W8F4J6"/>
<feature type="transmembrane region" description="Helical" evidence="8">
    <location>
        <begin position="367"/>
        <end position="396"/>
    </location>
</feature>
<dbReference type="Gene3D" id="3.30.70.2170">
    <property type="match status" value="1"/>
</dbReference>
<reference evidence="9" key="1">
    <citation type="journal article" date="2015" name="Proc. Natl. Acad. Sci. U.S.A.">
        <title>Networks of energetic and metabolic interactions define dynamics in microbial communities.</title>
        <authorList>
            <person name="Embree M."/>
            <person name="Liu J.K."/>
            <person name="Al-Bassam M.M."/>
            <person name="Zengler K."/>
        </authorList>
    </citation>
    <scope>NUCLEOTIDE SEQUENCE</scope>
</reference>
<keyword evidence="7 8" id="KW-0472">Membrane</keyword>
<dbReference type="GO" id="GO:0016471">
    <property type="term" value="C:vacuolar proton-transporting V-type ATPase complex"/>
    <property type="evidence" value="ECO:0007669"/>
    <property type="project" value="TreeGrafter"/>
</dbReference>
<dbReference type="EC" id="3.6.3.14" evidence="9"/>
<keyword evidence="6" id="KW-0406">Ion transport</keyword>
<sequence>MLQKMVKIQVLGPKKDLHNVLDDLYAKGTVHIEDASAPVAPGEVALKKMTGEQIGDVSVALSKIGGILLTLPKVKVDEKAVAVTYSNLKTISHENLLTRVHTVISELELVTKTLAKEKSDLELSLINLNRYAKIIDKIRPLESSMPKLKGFEVTVLLIQKEFKDVIDIIRNALSEITRKQFELMSAELDETTIAAVTIFNKRYSEQVHSYLFNQNVNEVRLPPEYLGKPFNEIIALIEDKKASSADEISRLNADLTKISSKWYEELTALHRILGERTEELGIFSKIGQTEYTFVLAGWIPKKSLKDTRNTLKDAFGGRVIINELTLTPDEMADAPTFYDNPRFVKPFEYLMRVVSPAKSSEFDPSPLMAIFFPIFFGIMVGDIAYGLIIIAFALIMKWKYSDRDWLQFIMNILIISAIWTVLFGWLYGEFFGNFGEHMGWLEPQVIFGISMNRLEAIVPFLLVSIAIGVFHVFLGLVLGIFNAYTEISCKRHVDKAKKHICEKTGMIVVIIGLIMVIAASAIALPAPIITIGAILIIIALPLLIYGGGFFGVFEIMSTVGNILSYARIMAIGMASVILALVANTMGGMMEVALVGLLVAALLHTLNIILAMFSPFLHSLRLHLVEFDSKFYEGGGKMYKPFKRENGGKSV</sequence>
<dbReference type="GO" id="GO:0007035">
    <property type="term" value="P:vacuolar acidification"/>
    <property type="evidence" value="ECO:0007669"/>
    <property type="project" value="TreeGrafter"/>
</dbReference>
<feature type="transmembrane region" description="Helical" evidence="8">
    <location>
        <begin position="408"/>
        <end position="428"/>
    </location>
</feature>
<keyword evidence="9" id="KW-0378">Hydrolase</keyword>
<evidence type="ECO:0000256" key="6">
    <source>
        <dbReference type="ARBA" id="ARBA00023065"/>
    </source>
</evidence>
<dbReference type="GO" id="GO:0046961">
    <property type="term" value="F:proton-transporting ATPase activity, rotational mechanism"/>
    <property type="evidence" value="ECO:0007669"/>
    <property type="project" value="InterPro"/>
</dbReference>
<accession>A0A0W8F4J6</accession>
<feature type="transmembrane region" description="Helical" evidence="8">
    <location>
        <begin position="457"/>
        <end position="484"/>
    </location>
</feature>
<dbReference type="Gene3D" id="3.30.70.2750">
    <property type="match status" value="1"/>
</dbReference>
<evidence type="ECO:0000256" key="5">
    <source>
        <dbReference type="ARBA" id="ARBA00022989"/>
    </source>
</evidence>
<proteinExistence type="inferred from homology"/>
<dbReference type="Pfam" id="PF01496">
    <property type="entry name" value="V_ATPase_I"/>
    <property type="match status" value="2"/>
</dbReference>
<protein>
    <submittedName>
        <fullName evidence="9">V-type atp synthase subunit i</fullName>
        <ecNumber evidence="9">3.6.3.14</ecNumber>
    </submittedName>
</protein>
<comment type="caution">
    <text evidence="9">The sequence shown here is derived from an EMBL/GenBank/DDBJ whole genome shotgun (WGS) entry which is preliminary data.</text>
</comment>
<dbReference type="PANTHER" id="PTHR11629">
    <property type="entry name" value="VACUOLAR PROTON ATPASES"/>
    <property type="match status" value="1"/>
</dbReference>
<name>A0A0W8F4J6_9ZZZZ</name>
<feature type="transmembrane region" description="Helical" evidence="8">
    <location>
        <begin position="591"/>
        <end position="612"/>
    </location>
</feature>
<evidence type="ECO:0000256" key="7">
    <source>
        <dbReference type="ARBA" id="ARBA00023136"/>
    </source>
</evidence>
<organism evidence="9">
    <name type="scientific">hydrocarbon metagenome</name>
    <dbReference type="NCBI Taxonomy" id="938273"/>
    <lineage>
        <taxon>unclassified sequences</taxon>
        <taxon>metagenomes</taxon>
        <taxon>ecological metagenomes</taxon>
    </lineage>
</organism>
<feature type="transmembrane region" description="Helical" evidence="8">
    <location>
        <begin position="529"/>
        <end position="553"/>
    </location>
</feature>
<feature type="transmembrane region" description="Helical" evidence="8">
    <location>
        <begin position="565"/>
        <end position="585"/>
    </location>
</feature>
<evidence type="ECO:0000256" key="4">
    <source>
        <dbReference type="ARBA" id="ARBA00022692"/>
    </source>
</evidence>
<evidence type="ECO:0000256" key="3">
    <source>
        <dbReference type="ARBA" id="ARBA00022448"/>
    </source>
</evidence>
<dbReference type="GO" id="GO:0051117">
    <property type="term" value="F:ATPase binding"/>
    <property type="evidence" value="ECO:0007669"/>
    <property type="project" value="TreeGrafter"/>
</dbReference>
<evidence type="ECO:0000256" key="8">
    <source>
        <dbReference type="SAM" id="Phobius"/>
    </source>
</evidence>
<evidence type="ECO:0000256" key="1">
    <source>
        <dbReference type="ARBA" id="ARBA00004141"/>
    </source>
</evidence>
<comment type="similarity">
    <text evidence="2">Belongs to the V-ATPase 116 kDa subunit family.</text>
</comment>
<dbReference type="InterPro" id="IPR002490">
    <property type="entry name" value="V-ATPase_116kDa_su"/>
</dbReference>
<comment type="subcellular location">
    <subcellularLocation>
        <location evidence="1">Membrane</location>
        <topology evidence="1">Multi-pass membrane protein</topology>
    </subcellularLocation>
</comment>
<keyword evidence="5 8" id="KW-1133">Transmembrane helix</keyword>